<dbReference type="GO" id="GO:0010629">
    <property type="term" value="P:negative regulation of gene expression"/>
    <property type="evidence" value="ECO:0007669"/>
    <property type="project" value="UniProtKB-ARBA"/>
</dbReference>
<reference evidence="8 9" key="1">
    <citation type="submission" date="2020-04" db="EMBL/GenBank/DDBJ databases">
        <authorList>
            <person name="Alioto T."/>
            <person name="Alioto T."/>
            <person name="Gomez Garrido J."/>
        </authorList>
    </citation>
    <scope>NUCLEOTIDE SEQUENCE [LARGE SCALE GENOMIC DNA]</scope>
</reference>
<comment type="subcellular location">
    <subcellularLocation>
        <location evidence="1">Nucleus</location>
    </subcellularLocation>
</comment>
<accession>A0A8S1CY89</accession>
<dbReference type="GO" id="GO:0003676">
    <property type="term" value="F:nucleic acid binding"/>
    <property type="evidence" value="ECO:0007669"/>
    <property type="project" value="InterPro"/>
</dbReference>
<evidence type="ECO:0000313" key="9">
    <source>
        <dbReference type="Proteomes" id="UP000494165"/>
    </source>
</evidence>
<keyword evidence="6" id="KW-0539">Nucleus</keyword>
<evidence type="ECO:0000313" key="8">
    <source>
        <dbReference type="EMBL" id="CAB3374892.1"/>
    </source>
</evidence>
<dbReference type="PANTHER" id="PTHR12801:SF115">
    <property type="entry name" value="FI18136P1-RELATED"/>
    <property type="match status" value="1"/>
</dbReference>
<dbReference type="SUPFAM" id="SSF53098">
    <property type="entry name" value="Ribonuclease H-like"/>
    <property type="match status" value="1"/>
</dbReference>
<dbReference type="InterPro" id="IPR034922">
    <property type="entry name" value="REX1-like_exo"/>
</dbReference>
<dbReference type="GO" id="GO:0004527">
    <property type="term" value="F:exonuclease activity"/>
    <property type="evidence" value="ECO:0007669"/>
    <property type="project" value="UniProtKB-KW"/>
</dbReference>
<sequence>MLRGEERERSKDDAELVDKYEFFLAYKDEFYKHLLKKAVSKAELDTYAYKPNGYNPSNPKYVVAISTSNGTGSYPVALALDCEMCATSLGDEVTRVTVVDQKCSVVYDSLVWTEAPIIDYKTNKSGITEEMLLNGPTKQLSEVHDDLLNLIKSDTILIGHGVDNDLRVLKMHHDLLVDTSVEFRDTTEVSFVKRRSLKHLAYEYLHKVIQNSEGGHDSAEDAKTCIELLKVQFQIDALNRQRASSSISGPVRQRAMNTYAAVLLNGCSKRSERIN</sequence>
<evidence type="ECO:0000256" key="1">
    <source>
        <dbReference type="ARBA" id="ARBA00004123"/>
    </source>
</evidence>
<evidence type="ECO:0000256" key="5">
    <source>
        <dbReference type="ARBA" id="ARBA00022839"/>
    </source>
</evidence>
<feature type="domain" description="Exonuclease" evidence="7">
    <location>
        <begin position="76"/>
        <end position="238"/>
    </location>
</feature>
<organism evidence="8 9">
    <name type="scientific">Cloeon dipterum</name>
    <dbReference type="NCBI Taxonomy" id="197152"/>
    <lineage>
        <taxon>Eukaryota</taxon>
        <taxon>Metazoa</taxon>
        <taxon>Ecdysozoa</taxon>
        <taxon>Arthropoda</taxon>
        <taxon>Hexapoda</taxon>
        <taxon>Insecta</taxon>
        <taxon>Pterygota</taxon>
        <taxon>Palaeoptera</taxon>
        <taxon>Ephemeroptera</taxon>
        <taxon>Pisciforma</taxon>
        <taxon>Baetidae</taxon>
        <taxon>Cloeon</taxon>
    </lineage>
</organism>
<comment type="similarity">
    <text evidence="2">Belongs to the REXO1/REXO3 family.</text>
</comment>
<name>A0A8S1CY89_9INSE</name>
<dbReference type="FunFam" id="3.30.420.10:FF:000031">
    <property type="entry name" value="RNA exonuclease 1"/>
    <property type="match status" value="1"/>
</dbReference>
<evidence type="ECO:0000256" key="3">
    <source>
        <dbReference type="ARBA" id="ARBA00022722"/>
    </source>
</evidence>
<dbReference type="Gene3D" id="3.30.420.10">
    <property type="entry name" value="Ribonuclease H-like superfamily/Ribonuclease H"/>
    <property type="match status" value="1"/>
</dbReference>
<dbReference type="EMBL" id="CADEPI010000105">
    <property type="protein sequence ID" value="CAB3374892.1"/>
    <property type="molecule type" value="Genomic_DNA"/>
</dbReference>
<dbReference type="PANTHER" id="PTHR12801">
    <property type="entry name" value="RNA EXONUCLEASE REXO1 / RECO3 FAMILY MEMBER-RELATED"/>
    <property type="match status" value="1"/>
</dbReference>
<proteinExistence type="inferred from homology"/>
<dbReference type="InterPro" id="IPR012337">
    <property type="entry name" value="RNaseH-like_sf"/>
</dbReference>
<dbReference type="Proteomes" id="UP000494165">
    <property type="component" value="Unassembled WGS sequence"/>
</dbReference>
<keyword evidence="9" id="KW-1185">Reference proteome</keyword>
<dbReference type="CDD" id="cd06145">
    <property type="entry name" value="REX1_like"/>
    <property type="match status" value="1"/>
</dbReference>
<evidence type="ECO:0000256" key="6">
    <source>
        <dbReference type="ARBA" id="ARBA00023242"/>
    </source>
</evidence>
<keyword evidence="5" id="KW-0269">Exonuclease</keyword>
<dbReference type="InterPro" id="IPR036397">
    <property type="entry name" value="RNaseH_sf"/>
</dbReference>
<dbReference type="Pfam" id="PF00929">
    <property type="entry name" value="RNase_T"/>
    <property type="match status" value="1"/>
</dbReference>
<comment type="caution">
    <text evidence="8">The sequence shown here is derived from an EMBL/GenBank/DDBJ whole genome shotgun (WGS) entry which is preliminary data.</text>
</comment>
<dbReference type="InterPro" id="IPR013520">
    <property type="entry name" value="Ribonucl_H"/>
</dbReference>
<dbReference type="InterPro" id="IPR047021">
    <property type="entry name" value="REXO1/3/4-like"/>
</dbReference>
<evidence type="ECO:0000256" key="4">
    <source>
        <dbReference type="ARBA" id="ARBA00022801"/>
    </source>
</evidence>
<dbReference type="GO" id="GO:0005634">
    <property type="term" value="C:nucleus"/>
    <property type="evidence" value="ECO:0007669"/>
    <property type="project" value="UniProtKB-SubCell"/>
</dbReference>
<evidence type="ECO:0000256" key="2">
    <source>
        <dbReference type="ARBA" id="ARBA00006357"/>
    </source>
</evidence>
<keyword evidence="4" id="KW-0378">Hydrolase</keyword>
<protein>
    <recommendedName>
        <fullName evidence="7">Exonuclease domain-containing protein</fullName>
    </recommendedName>
</protein>
<gene>
    <name evidence="8" type="ORF">CLODIP_2_CD15106</name>
</gene>
<evidence type="ECO:0000259" key="7">
    <source>
        <dbReference type="SMART" id="SM00479"/>
    </source>
</evidence>
<dbReference type="AlphaFoldDB" id="A0A8S1CY89"/>
<keyword evidence="3" id="KW-0540">Nuclease</keyword>
<dbReference type="SMART" id="SM00479">
    <property type="entry name" value="EXOIII"/>
    <property type="match status" value="1"/>
</dbReference>
<dbReference type="OrthoDB" id="206335at2759"/>